<evidence type="ECO:0000313" key="10">
    <source>
        <dbReference type="Proteomes" id="UP001343724"/>
    </source>
</evidence>
<dbReference type="PROSITE" id="PS50106">
    <property type="entry name" value="PDZ"/>
    <property type="match status" value="1"/>
</dbReference>
<dbReference type="NCBIfam" id="TIGR00225">
    <property type="entry name" value="prc"/>
    <property type="match status" value="1"/>
</dbReference>
<gene>
    <name evidence="9" type="ORF">VJ920_08215</name>
</gene>
<protein>
    <submittedName>
        <fullName evidence="9">S41 family peptidase</fullName>
    </submittedName>
</protein>
<dbReference type="InterPro" id="IPR029045">
    <property type="entry name" value="ClpP/crotonase-like_dom_sf"/>
</dbReference>
<keyword evidence="7" id="KW-1133">Transmembrane helix</keyword>
<keyword evidence="3 5" id="KW-0378">Hydrolase</keyword>
<keyword evidence="2 5" id="KW-0645">Protease</keyword>
<keyword evidence="10" id="KW-1185">Reference proteome</keyword>
<dbReference type="Gene3D" id="3.90.226.10">
    <property type="entry name" value="2-enoyl-CoA Hydratase, Chain A, domain 1"/>
    <property type="match status" value="1"/>
</dbReference>
<reference evidence="9 10" key="1">
    <citation type="submission" date="2024-01" db="EMBL/GenBank/DDBJ databases">
        <title>novel species in genus Adlercreutzia.</title>
        <authorList>
            <person name="Liu X."/>
        </authorList>
    </citation>
    <scope>NUCLEOTIDE SEQUENCE [LARGE SCALE GENOMIC DNA]</scope>
    <source>
        <strain evidence="9 10">R22</strain>
    </source>
</reference>
<evidence type="ECO:0000256" key="6">
    <source>
        <dbReference type="SAM" id="MobiDB-lite"/>
    </source>
</evidence>
<name>A0ABU6IZI1_9ACTN</name>
<dbReference type="CDD" id="cd07560">
    <property type="entry name" value="Peptidase_S41_CPP"/>
    <property type="match status" value="1"/>
</dbReference>
<feature type="domain" description="PDZ" evidence="8">
    <location>
        <begin position="134"/>
        <end position="201"/>
    </location>
</feature>
<dbReference type="SUPFAM" id="SSF50156">
    <property type="entry name" value="PDZ domain-like"/>
    <property type="match status" value="1"/>
</dbReference>
<dbReference type="InterPro" id="IPR004447">
    <property type="entry name" value="Peptidase_S41A"/>
</dbReference>
<organism evidence="9 10">
    <name type="scientific">Adlercreutzia shanghongiae</name>
    <dbReference type="NCBI Taxonomy" id="3111773"/>
    <lineage>
        <taxon>Bacteria</taxon>
        <taxon>Bacillati</taxon>
        <taxon>Actinomycetota</taxon>
        <taxon>Coriobacteriia</taxon>
        <taxon>Eggerthellales</taxon>
        <taxon>Eggerthellaceae</taxon>
        <taxon>Adlercreutzia</taxon>
    </lineage>
</organism>
<dbReference type="SMART" id="SM00245">
    <property type="entry name" value="TSPc"/>
    <property type="match status" value="1"/>
</dbReference>
<evidence type="ECO:0000256" key="4">
    <source>
        <dbReference type="ARBA" id="ARBA00022825"/>
    </source>
</evidence>
<comment type="caution">
    <text evidence="9">The sequence shown here is derived from an EMBL/GenBank/DDBJ whole genome shotgun (WGS) entry which is preliminary data.</text>
</comment>
<sequence length="438" mass="46882">MARERNGRHLVPNSKERSERRMEQATNHMMFKVFSMVILMTVAFVGGFALRSQTELVASWGIPVSDDEQAALAAAAANNTYESISARVSDVEDILATYSMDSVDLTSATYSMLDDMMKSTGDPYATYYNPDLYNSYIKETTERSYAGIGVVFADYNGRAYVSDVFEGSEAEAKGVQQGDFLASIDGEDVSAWSMTEVVNALAKDEGESVSIAWMRPSSLDAQTGEQFTTDLTCKVYEEANLTTELLGNVGVVKVRQITSNAAELVKHAVESLTEQGALAIVLDLRDNPGGYLTQAVDIASLFVNSGVLVQIQTNDGPPTSKAASGTCPFEKTPLVVVVNRYTSAAAEVLAAALQDNQRAEVVGETSVGKGSVQVVRELDFGGAVRYTAAYYLTPQGQPIDNVGVVPQVGVVNGETEDAPDSQLSTGVDMARALVPTNG</sequence>
<evidence type="ECO:0000256" key="5">
    <source>
        <dbReference type="RuleBase" id="RU004404"/>
    </source>
</evidence>
<keyword evidence="7" id="KW-0472">Membrane</keyword>
<dbReference type="PANTHER" id="PTHR32060">
    <property type="entry name" value="TAIL-SPECIFIC PROTEASE"/>
    <property type="match status" value="1"/>
</dbReference>
<evidence type="ECO:0000256" key="7">
    <source>
        <dbReference type="SAM" id="Phobius"/>
    </source>
</evidence>
<dbReference type="EMBL" id="JAYMFH010000011">
    <property type="protein sequence ID" value="MEC4295294.1"/>
    <property type="molecule type" value="Genomic_DNA"/>
</dbReference>
<evidence type="ECO:0000259" key="8">
    <source>
        <dbReference type="PROSITE" id="PS50106"/>
    </source>
</evidence>
<dbReference type="SUPFAM" id="SSF52096">
    <property type="entry name" value="ClpP/crotonase"/>
    <property type="match status" value="1"/>
</dbReference>
<dbReference type="InterPro" id="IPR005151">
    <property type="entry name" value="Tail-specific_protease"/>
</dbReference>
<feature type="region of interest" description="Disordered" evidence="6">
    <location>
        <begin position="1"/>
        <end position="22"/>
    </location>
</feature>
<dbReference type="InterPro" id="IPR001478">
    <property type="entry name" value="PDZ"/>
</dbReference>
<dbReference type="InterPro" id="IPR036034">
    <property type="entry name" value="PDZ_sf"/>
</dbReference>
<accession>A0ABU6IZI1</accession>
<keyword evidence="4 5" id="KW-0720">Serine protease</keyword>
<comment type="similarity">
    <text evidence="1 5">Belongs to the peptidase S41A family.</text>
</comment>
<feature type="transmembrane region" description="Helical" evidence="7">
    <location>
        <begin position="29"/>
        <end position="50"/>
    </location>
</feature>
<dbReference type="SMART" id="SM00228">
    <property type="entry name" value="PDZ"/>
    <property type="match status" value="1"/>
</dbReference>
<dbReference type="Pfam" id="PF03572">
    <property type="entry name" value="Peptidase_S41"/>
    <property type="match status" value="1"/>
</dbReference>
<proteinExistence type="inferred from homology"/>
<dbReference type="PANTHER" id="PTHR32060:SF30">
    <property type="entry name" value="CARBOXY-TERMINAL PROCESSING PROTEASE CTPA"/>
    <property type="match status" value="1"/>
</dbReference>
<keyword evidence="7" id="KW-0812">Transmembrane</keyword>
<evidence type="ECO:0000256" key="2">
    <source>
        <dbReference type="ARBA" id="ARBA00022670"/>
    </source>
</evidence>
<evidence type="ECO:0000256" key="3">
    <source>
        <dbReference type="ARBA" id="ARBA00022801"/>
    </source>
</evidence>
<evidence type="ECO:0000313" key="9">
    <source>
        <dbReference type="EMBL" id="MEC4295294.1"/>
    </source>
</evidence>
<evidence type="ECO:0000256" key="1">
    <source>
        <dbReference type="ARBA" id="ARBA00009179"/>
    </source>
</evidence>
<dbReference type="Gene3D" id="2.30.42.10">
    <property type="match status" value="1"/>
</dbReference>
<dbReference type="RefSeq" id="WP_326441756.1">
    <property type="nucleotide sequence ID" value="NZ_JAYMFH010000011.1"/>
</dbReference>
<dbReference type="Gene3D" id="3.30.750.44">
    <property type="match status" value="1"/>
</dbReference>
<dbReference type="Pfam" id="PF00595">
    <property type="entry name" value="PDZ"/>
    <property type="match status" value="1"/>
</dbReference>
<dbReference type="Proteomes" id="UP001343724">
    <property type="component" value="Unassembled WGS sequence"/>
</dbReference>